<sequence length="337" mass="35702">MRIRALVILGDPASWDPAPLRDTMEEWSSELSDVARGISSSGLEVWTRRISLPGLPGDDPRMVERVVSAAPEGVLVSIGHTRRPEVMEAAASRGLYSYMPLDGPEDAASAASAIVTISRRNPEDATRVAVSAGGELVHTPYFPVSSAAPGRTMAAASLLYPSDVDPRSVDESMESAFRRAERAAPGVAFDYSLSPWMDESVADLVRGISGAPVGGPGSMHAVAVLNRAIREHAGRGAIGFNEVMLPVEEDSRLKEMAREGSLRAYDLLRMASICVAGVDMAVVSAGMEDVRAFLLDSRAVALSARKPLGVRLIPVEDPPGTEVDLGRFGAATAIGLR</sequence>
<accession>A0A4P2VCW4</accession>
<dbReference type="AlphaFoldDB" id="A0A4P2VCW4"/>
<dbReference type="KEGG" id="ccai:NAS2_0588"/>
<dbReference type="PANTHER" id="PTHR37560:SF2">
    <property type="entry name" value="DUF711 DOMAIN-CONTAINING PROTEIN"/>
    <property type="match status" value="1"/>
</dbReference>
<dbReference type="Proteomes" id="UP000509448">
    <property type="component" value="Chromosome"/>
</dbReference>
<dbReference type="SUPFAM" id="SSF51998">
    <property type="entry name" value="PFL-like glycyl radical enzymes"/>
    <property type="match status" value="1"/>
</dbReference>
<dbReference type="GeneID" id="55584405"/>
<evidence type="ECO:0000313" key="2">
    <source>
        <dbReference type="Proteomes" id="UP000509448"/>
    </source>
</evidence>
<dbReference type="PANTHER" id="PTHR37560">
    <property type="entry name" value="UPF0210 PROTEIN SPR0218"/>
    <property type="match status" value="1"/>
</dbReference>
<name>A0A4P2VCW4_9ARCH</name>
<keyword evidence="2" id="KW-1185">Reference proteome</keyword>
<dbReference type="EMBL" id="AP018732">
    <property type="protein sequence ID" value="BBE41977.1"/>
    <property type="molecule type" value="Genomic_DNA"/>
</dbReference>
<evidence type="ECO:0008006" key="3">
    <source>
        <dbReference type="Google" id="ProtNLM"/>
    </source>
</evidence>
<evidence type="ECO:0000313" key="1">
    <source>
        <dbReference type="EMBL" id="BBE41977.1"/>
    </source>
</evidence>
<reference evidence="1 2" key="1">
    <citation type="journal article" date="2019" name="ISME J.">
        <title>Isolation and characterization of a thermophilic sulfur- and iron-reducing thaumarchaeote from a terrestrial acidic hot spring.</title>
        <authorList>
            <person name="Kato S."/>
            <person name="Itoh T."/>
            <person name="Yuki M."/>
            <person name="Nagamori M."/>
            <person name="Ohnishi M."/>
            <person name="Uematsu K."/>
            <person name="Suzuki K."/>
            <person name="Takashina T."/>
            <person name="Ohkuma M."/>
        </authorList>
    </citation>
    <scope>NUCLEOTIDE SEQUENCE [LARGE SCALE GENOMIC DNA]</scope>
    <source>
        <strain evidence="1 2">NAS-02</strain>
    </source>
</reference>
<dbReference type="Gene3D" id="3.20.70.20">
    <property type="match status" value="1"/>
</dbReference>
<dbReference type="InterPro" id="IPR007841">
    <property type="entry name" value="UPF0210"/>
</dbReference>
<dbReference type="OrthoDB" id="36493at2157"/>
<protein>
    <recommendedName>
        <fullName evidence="3">DUF711 family protein</fullName>
    </recommendedName>
</protein>
<dbReference type="Pfam" id="PF05167">
    <property type="entry name" value="DUF711"/>
    <property type="match status" value="1"/>
</dbReference>
<dbReference type="RefSeq" id="WP_174448262.1">
    <property type="nucleotide sequence ID" value="NZ_AP018732.1"/>
</dbReference>
<proteinExistence type="predicted"/>
<organism evidence="1 2">
    <name type="scientific">Conexivisphaera calida</name>
    <dbReference type="NCBI Taxonomy" id="1874277"/>
    <lineage>
        <taxon>Archaea</taxon>
        <taxon>Nitrososphaerota</taxon>
        <taxon>Conexivisphaeria</taxon>
        <taxon>Conexivisphaerales</taxon>
        <taxon>Conexivisphaeraceae</taxon>
        <taxon>Conexivisphaera</taxon>
    </lineage>
</organism>
<gene>
    <name evidence="1" type="ORF">NAS2_0588</name>
</gene>